<feature type="transmembrane region" description="Helical" evidence="2">
    <location>
        <begin position="43"/>
        <end position="64"/>
    </location>
</feature>
<feature type="transmembrane region" description="Helical" evidence="2">
    <location>
        <begin position="115"/>
        <end position="135"/>
    </location>
</feature>
<dbReference type="GeneID" id="25318373"/>
<feature type="transmembrane region" description="Helical" evidence="2">
    <location>
        <begin position="76"/>
        <end position="95"/>
    </location>
</feature>
<feature type="region of interest" description="Disordered" evidence="1">
    <location>
        <begin position="297"/>
        <end position="340"/>
    </location>
</feature>
<keyword evidence="2" id="KW-0812">Transmembrane</keyword>
<dbReference type="AlphaFoldDB" id="A0A0F4YNV5"/>
<feature type="transmembrane region" description="Helical" evidence="2">
    <location>
        <begin position="233"/>
        <end position="254"/>
    </location>
</feature>
<dbReference type="STRING" id="1408163.A0A0F4YNV5"/>
<dbReference type="OrthoDB" id="5368516at2759"/>
<organism evidence="3 4">
    <name type="scientific">Rasamsonia emersonii (strain ATCC 16479 / CBS 393.64 / IMI 116815)</name>
    <dbReference type="NCBI Taxonomy" id="1408163"/>
    <lineage>
        <taxon>Eukaryota</taxon>
        <taxon>Fungi</taxon>
        <taxon>Dikarya</taxon>
        <taxon>Ascomycota</taxon>
        <taxon>Pezizomycotina</taxon>
        <taxon>Eurotiomycetes</taxon>
        <taxon>Eurotiomycetidae</taxon>
        <taxon>Eurotiales</taxon>
        <taxon>Trichocomaceae</taxon>
        <taxon>Rasamsonia</taxon>
    </lineage>
</organism>
<protein>
    <submittedName>
        <fullName evidence="3">Uncharacterized protein</fullName>
    </submittedName>
</protein>
<dbReference type="RefSeq" id="XP_013326559.1">
    <property type="nucleotide sequence ID" value="XM_013471105.1"/>
</dbReference>
<evidence type="ECO:0000256" key="1">
    <source>
        <dbReference type="SAM" id="MobiDB-lite"/>
    </source>
</evidence>
<keyword evidence="2" id="KW-1133">Transmembrane helix</keyword>
<reference evidence="3 4" key="1">
    <citation type="submission" date="2015-04" db="EMBL/GenBank/DDBJ databases">
        <authorList>
            <person name="Heijne W.H."/>
            <person name="Fedorova N.D."/>
            <person name="Nierman W.C."/>
            <person name="Vollebregt A.W."/>
            <person name="Zhao Z."/>
            <person name="Wu L."/>
            <person name="Kumar M."/>
            <person name="Stam H."/>
            <person name="van den Berg M.A."/>
            <person name="Pel H.J."/>
        </authorList>
    </citation>
    <scope>NUCLEOTIDE SEQUENCE [LARGE SCALE GENOMIC DNA]</scope>
    <source>
        <strain evidence="3 4">CBS 393.64</strain>
    </source>
</reference>
<evidence type="ECO:0000313" key="4">
    <source>
        <dbReference type="Proteomes" id="UP000053958"/>
    </source>
</evidence>
<evidence type="ECO:0000313" key="3">
    <source>
        <dbReference type="EMBL" id="KKA19947.1"/>
    </source>
</evidence>
<dbReference type="Proteomes" id="UP000053958">
    <property type="component" value="Unassembled WGS sequence"/>
</dbReference>
<keyword evidence="4" id="KW-1185">Reference proteome</keyword>
<proteinExistence type="predicted"/>
<feature type="compositionally biased region" description="Polar residues" evidence="1">
    <location>
        <begin position="520"/>
        <end position="540"/>
    </location>
</feature>
<gene>
    <name evidence="3" type="ORF">T310_6061</name>
</gene>
<feature type="region of interest" description="Disordered" evidence="1">
    <location>
        <begin position="472"/>
        <end position="559"/>
    </location>
</feature>
<name>A0A0F4YNV5_RASE3</name>
<keyword evidence="2" id="KW-0472">Membrane</keyword>
<feature type="transmembrane region" description="Helical" evidence="2">
    <location>
        <begin position="147"/>
        <end position="180"/>
    </location>
</feature>
<dbReference type="EMBL" id="LASV01000302">
    <property type="protein sequence ID" value="KKA19947.1"/>
    <property type="molecule type" value="Genomic_DNA"/>
</dbReference>
<comment type="caution">
    <text evidence="3">The sequence shown here is derived from an EMBL/GenBank/DDBJ whole genome shotgun (WGS) entry which is preliminary data.</text>
</comment>
<evidence type="ECO:0000256" key="2">
    <source>
        <dbReference type="SAM" id="Phobius"/>
    </source>
</evidence>
<sequence length="559" mass="62057">MASAAIVVGLVLYDARSLAKRSLPTKTGKTPNLLHMVHPAEVVPLSLSMAILAQGVVFLSVQAIGVDTIMIQDCRAIGQLVFPAIWIVGFVVLVLGIETVYRSLRKDRFASRGRWNIIICWVAVAVMLLLTWIPTRARPRAHDRCRAILLVFALPWADVAFGITLALIILYLVMGAILVAQLLRTVKLDRTERIAASRMVFTSQYIDPLLTWQSFVIPLWGQVTFSRRSQVTFMMATIALNVFGIVNSFFHLLLRSNADSMAIRPPATSWQGNRKWKFFGSNALDIGHHITSPVALPDDSATVSRSSSKRDKSDVEAAGQSKPDANKSLPPPPLLTVPKHYQKRSQYSVFPTKESTRQLLRPLHPPSSIYEDDENLLRPPEAPFASHQRHSSGVSMATVQIGLRLSNVSIPAMRLSNQKFYRPASPLTLGPSGLREESIRLSAQSLDVPVTLRSPTSEPNSVPEIWVQKTEVTDDSTAKAKPSVKKPIDRSATMKDLPPHPPLEFKSNKTKQAEKVLESRPTTASSSAQTEQWPLRNSQDILLPKKAYRPNENSRDGWI</sequence>
<accession>A0A0F4YNV5</accession>